<dbReference type="GO" id="GO:0052856">
    <property type="term" value="F:NAD(P)HX epimerase activity"/>
    <property type="evidence" value="ECO:0007669"/>
    <property type="project" value="UniProtKB-UniRule"/>
</dbReference>
<comment type="subunit">
    <text evidence="17">Homotetramer.</text>
</comment>
<dbReference type="PROSITE" id="PS51385">
    <property type="entry name" value="YJEF_N"/>
    <property type="match status" value="1"/>
</dbReference>
<comment type="cofactor">
    <cofactor evidence="18 19">
        <name>K(+)</name>
        <dbReference type="ChEBI" id="CHEBI:29103"/>
    </cofactor>
    <text evidence="18 19">Binds 1 potassium ion per subunit.</text>
</comment>
<dbReference type="InterPro" id="IPR029056">
    <property type="entry name" value="Ribokinase-like"/>
</dbReference>
<keyword evidence="9 18" id="KW-0630">Potassium</keyword>
<name>F4GIM8_PARC1</name>
<dbReference type="HAMAP" id="MF_01966">
    <property type="entry name" value="NADHX_epimerase"/>
    <property type="match status" value="1"/>
</dbReference>
<keyword evidence="5 18" id="KW-0479">Metal-binding</keyword>
<dbReference type="EC" id="4.2.1.136" evidence="19"/>
<evidence type="ECO:0000259" key="21">
    <source>
        <dbReference type="PROSITE" id="PS51385"/>
    </source>
</evidence>
<organism evidence="22 23">
    <name type="scientific">Parasphaerochaeta coccoides (strain ATCC BAA-1237 / DSM 17374 / SPN1)</name>
    <name type="common">Sphaerochaeta coccoides</name>
    <dbReference type="NCBI Taxonomy" id="760011"/>
    <lineage>
        <taxon>Bacteria</taxon>
        <taxon>Pseudomonadati</taxon>
        <taxon>Spirochaetota</taxon>
        <taxon>Spirochaetia</taxon>
        <taxon>Spirochaetales</taxon>
        <taxon>Sphaerochaetaceae</taxon>
        <taxon>Parasphaerochaeta</taxon>
    </lineage>
</organism>
<feature type="binding site" evidence="18">
    <location>
        <position position="174"/>
    </location>
    <ligand>
        <name>(6S)-NADPHX</name>
        <dbReference type="ChEBI" id="CHEBI:64076"/>
    </ligand>
</feature>
<feature type="binding site" evidence="18">
    <location>
        <begin position="58"/>
        <end position="62"/>
    </location>
    <ligand>
        <name>(6S)-NADPHX</name>
        <dbReference type="ChEBI" id="CHEBI:64076"/>
    </ligand>
</feature>
<gene>
    <name evidence="17" type="primary">nnrD</name>
    <name evidence="18" type="synonym">nnrE</name>
    <name evidence="22" type="ordered locus">Spico_0938</name>
</gene>
<evidence type="ECO:0000256" key="14">
    <source>
        <dbReference type="ARBA" id="ARBA00025153"/>
    </source>
</evidence>
<dbReference type="Proteomes" id="UP000007939">
    <property type="component" value="Chromosome"/>
</dbReference>
<dbReference type="HOGENOM" id="CLU_024853_4_1_12"/>
<dbReference type="InterPro" id="IPR030677">
    <property type="entry name" value="Nnr"/>
</dbReference>
<keyword evidence="8 17" id="KW-0521">NADP</keyword>
<evidence type="ECO:0000256" key="15">
    <source>
        <dbReference type="ARBA" id="ARBA00048238"/>
    </source>
</evidence>
<reference evidence="23" key="1">
    <citation type="submission" date="2011-04" db="EMBL/GenBank/DDBJ databases">
        <title>The complete genome of Spirochaeta coccoides DSM 17374.</title>
        <authorList>
            <person name="Lucas S."/>
            <person name="Copeland A."/>
            <person name="Lapidus A."/>
            <person name="Bruce D."/>
            <person name="Goodwin L."/>
            <person name="Pitluck S."/>
            <person name="Peters L."/>
            <person name="Kyrpides N."/>
            <person name="Mavromatis K."/>
            <person name="Pagani I."/>
            <person name="Ivanova N."/>
            <person name="Ovchinnikova G."/>
            <person name="Lu M."/>
            <person name="Detter J.C."/>
            <person name="Tapia R."/>
            <person name="Han C."/>
            <person name="Land M."/>
            <person name="Hauser L."/>
            <person name="Markowitz V."/>
            <person name="Cheng J.-F."/>
            <person name="Hugenholtz P."/>
            <person name="Woyke T."/>
            <person name="Wu D."/>
            <person name="Spring S."/>
            <person name="Schroeder M."/>
            <person name="Brambilla E."/>
            <person name="Klenk H.-P."/>
            <person name="Eisen J.A."/>
        </authorList>
    </citation>
    <scope>NUCLEOTIDE SEQUENCE [LARGE SCALE GENOMIC DNA]</scope>
    <source>
        <strain evidence="23">ATCC BAA-1237 / DSM 17374 / SPN1</strain>
    </source>
</reference>
<evidence type="ECO:0000256" key="6">
    <source>
        <dbReference type="ARBA" id="ARBA00022741"/>
    </source>
</evidence>
<dbReference type="InterPro" id="IPR036652">
    <property type="entry name" value="YjeF_N_dom_sf"/>
</dbReference>
<comment type="cofactor">
    <cofactor evidence="17">
        <name>Mg(2+)</name>
        <dbReference type="ChEBI" id="CHEBI:18420"/>
    </cofactor>
</comment>
<evidence type="ECO:0000256" key="19">
    <source>
        <dbReference type="PIRNR" id="PIRNR017184"/>
    </source>
</evidence>
<comment type="catalytic activity">
    <reaction evidence="16 17 19">
        <text>(6S)-NADPHX + ADP = AMP + phosphate + NADPH + H(+)</text>
        <dbReference type="Rhea" id="RHEA:32235"/>
        <dbReference type="ChEBI" id="CHEBI:15378"/>
        <dbReference type="ChEBI" id="CHEBI:43474"/>
        <dbReference type="ChEBI" id="CHEBI:57783"/>
        <dbReference type="ChEBI" id="CHEBI:64076"/>
        <dbReference type="ChEBI" id="CHEBI:456215"/>
        <dbReference type="ChEBI" id="CHEBI:456216"/>
        <dbReference type="EC" id="4.2.1.136"/>
    </reaction>
</comment>
<dbReference type="RefSeq" id="WP_013739558.1">
    <property type="nucleotide sequence ID" value="NC_015436.1"/>
</dbReference>
<evidence type="ECO:0000256" key="4">
    <source>
        <dbReference type="ARBA" id="ARBA00009524"/>
    </source>
</evidence>
<protein>
    <recommendedName>
        <fullName evidence="19">Bifunctional NAD(P)H-hydrate repair enzyme</fullName>
    </recommendedName>
    <alternativeName>
        <fullName evidence="19">Nicotinamide nucleotide repair protein</fullName>
    </alternativeName>
    <domain>
        <recommendedName>
            <fullName evidence="19">ADP-dependent (S)-NAD(P)H-hydrate dehydratase</fullName>
            <ecNumber evidence="19">4.2.1.136</ecNumber>
        </recommendedName>
        <alternativeName>
            <fullName evidence="19">ADP-dependent NAD(P)HX dehydratase</fullName>
        </alternativeName>
    </domain>
    <domain>
        <recommendedName>
            <fullName evidence="19">NAD(P)H-hydrate epimerase</fullName>
            <ecNumber evidence="19">5.1.99.6</ecNumber>
        </recommendedName>
    </domain>
</protein>
<evidence type="ECO:0000256" key="16">
    <source>
        <dbReference type="ARBA" id="ARBA00049209"/>
    </source>
</evidence>
<keyword evidence="6 17" id="KW-0547">Nucleotide-binding</keyword>
<dbReference type="CDD" id="cd01171">
    <property type="entry name" value="YXKO-related"/>
    <property type="match status" value="1"/>
</dbReference>
<feature type="binding site" evidence="17">
    <location>
        <begin position="433"/>
        <end position="437"/>
    </location>
    <ligand>
        <name>AMP</name>
        <dbReference type="ChEBI" id="CHEBI:456215"/>
    </ligand>
</feature>
<evidence type="ECO:0000256" key="18">
    <source>
        <dbReference type="HAMAP-Rule" id="MF_01966"/>
    </source>
</evidence>
<dbReference type="SUPFAM" id="SSF53613">
    <property type="entry name" value="Ribokinase-like"/>
    <property type="match status" value="1"/>
</dbReference>
<dbReference type="Gene3D" id="3.40.50.10260">
    <property type="entry name" value="YjeF N-terminal domain"/>
    <property type="match status" value="1"/>
</dbReference>
<dbReference type="PROSITE" id="PS51383">
    <property type="entry name" value="YJEF_C_3"/>
    <property type="match status" value="1"/>
</dbReference>
<keyword evidence="23" id="KW-1185">Reference proteome</keyword>
<feature type="binding site" evidence="17">
    <location>
        <position position="462"/>
    </location>
    <ligand>
        <name>(6S)-NADPHX</name>
        <dbReference type="ChEBI" id="CHEBI:64076"/>
    </ligand>
</feature>
<dbReference type="AlphaFoldDB" id="F4GIM8"/>
<keyword evidence="12 17" id="KW-0456">Lyase</keyword>
<feature type="binding site" evidence="17">
    <location>
        <position position="461"/>
    </location>
    <ligand>
        <name>AMP</name>
        <dbReference type="ChEBI" id="CHEBI:456215"/>
    </ligand>
</feature>
<dbReference type="PIRSF" id="PIRSF017184">
    <property type="entry name" value="Nnr"/>
    <property type="match status" value="1"/>
</dbReference>
<dbReference type="GO" id="GO:0005524">
    <property type="term" value="F:ATP binding"/>
    <property type="evidence" value="ECO:0007669"/>
    <property type="project" value="UniProtKB-UniRule"/>
</dbReference>
<feature type="binding site" evidence="17">
    <location>
        <position position="273"/>
    </location>
    <ligand>
        <name>(6S)-NADPHX</name>
        <dbReference type="ChEBI" id="CHEBI:64076"/>
    </ligand>
</feature>
<comment type="catalytic activity">
    <reaction evidence="2 18 19">
        <text>(6R)-NADPHX = (6S)-NADPHX</text>
        <dbReference type="Rhea" id="RHEA:32227"/>
        <dbReference type="ChEBI" id="CHEBI:64076"/>
        <dbReference type="ChEBI" id="CHEBI:64077"/>
        <dbReference type="EC" id="5.1.99.6"/>
    </reaction>
</comment>
<dbReference type="eggNOG" id="COG0063">
    <property type="taxonomic scope" value="Bacteria"/>
</dbReference>
<evidence type="ECO:0000256" key="12">
    <source>
        <dbReference type="ARBA" id="ARBA00023239"/>
    </source>
</evidence>
<proteinExistence type="inferred from homology"/>
<comment type="similarity">
    <text evidence="18">Belongs to the NnrE/AIBP family.</text>
</comment>
<dbReference type="InterPro" id="IPR004443">
    <property type="entry name" value="YjeF_N_dom"/>
</dbReference>
<dbReference type="OrthoDB" id="9806925at2"/>
<feature type="binding site" evidence="18">
    <location>
        <position position="177"/>
    </location>
    <ligand>
        <name>K(+)</name>
        <dbReference type="ChEBI" id="CHEBI:29103"/>
    </ligand>
</feature>
<keyword evidence="11 18" id="KW-0413">Isomerase</keyword>
<comment type="function">
    <text evidence="14 19">Bifunctional enzyme that catalyzes the epimerization of the S- and R-forms of NAD(P)HX and the dehydration of the S-form of NAD(P)HX at the expense of ADP, which is converted to AMP. This allows the repair of both epimers of NAD(P)HX, a damaged form of NAD(P)H that is a result of enzymatic or heat-dependent hydration.</text>
</comment>
<evidence type="ECO:0000259" key="20">
    <source>
        <dbReference type="PROSITE" id="PS51383"/>
    </source>
</evidence>
<comment type="catalytic activity">
    <reaction evidence="1 18 19">
        <text>(6R)-NADHX = (6S)-NADHX</text>
        <dbReference type="Rhea" id="RHEA:32215"/>
        <dbReference type="ChEBI" id="CHEBI:64074"/>
        <dbReference type="ChEBI" id="CHEBI:64075"/>
        <dbReference type="EC" id="5.1.99.6"/>
    </reaction>
</comment>
<evidence type="ECO:0000313" key="23">
    <source>
        <dbReference type="Proteomes" id="UP000007939"/>
    </source>
</evidence>
<comment type="caution">
    <text evidence="18">Lacks conserved residue(s) required for the propagation of feature annotation.</text>
</comment>
<dbReference type="SUPFAM" id="SSF64153">
    <property type="entry name" value="YjeF N-terminal domain-like"/>
    <property type="match status" value="1"/>
</dbReference>
<feature type="binding site" evidence="17">
    <location>
        <position position="387"/>
    </location>
    <ligand>
        <name>(6S)-NADPHX</name>
        <dbReference type="ChEBI" id="CHEBI:64076"/>
    </ligand>
</feature>
<evidence type="ECO:0000256" key="11">
    <source>
        <dbReference type="ARBA" id="ARBA00023235"/>
    </source>
</evidence>
<dbReference type="KEGG" id="scc:Spico_0938"/>
<evidence type="ECO:0000256" key="10">
    <source>
        <dbReference type="ARBA" id="ARBA00023027"/>
    </source>
</evidence>
<dbReference type="Pfam" id="PF01256">
    <property type="entry name" value="Carb_kinase"/>
    <property type="match status" value="1"/>
</dbReference>
<feature type="domain" description="YjeF C-terminal" evidence="20">
    <location>
        <begin position="238"/>
        <end position="522"/>
    </location>
</feature>
<feature type="binding site" evidence="18">
    <location>
        <position position="129"/>
    </location>
    <ligand>
        <name>K(+)</name>
        <dbReference type="ChEBI" id="CHEBI:29103"/>
    </ligand>
</feature>
<dbReference type="EMBL" id="CP002659">
    <property type="protein sequence ID" value="AEC02162.1"/>
    <property type="molecule type" value="Genomic_DNA"/>
</dbReference>
<feature type="binding site" evidence="18">
    <location>
        <begin position="133"/>
        <end position="139"/>
    </location>
    <ligand>
        <name>(6S)-NADPHX</name>
        <dbReference type="ChEBI" id="CHEBI:64076"/>
    </ligand>
</feature>
<evidence type="ECO:0000256" key="8">
    <source>
        <dbReference type="ARBA" id="ARBA00022857"/>
    </source>
</evidence>
<dbReference type="Gene3D" id="3.40.1190.20">
    <property type="match status" value="1"/>
</dbReference>
<comment type="catalytic activity">
    <reaction evidence="15 17 19">
        <text>(6S)-NADHX + ADP = AMP + phosphate + NADH + H(+)</text>
        <dbReference type="Rhea" id="RHEA:32223"/>
        <dbReference type="ChEBI" id="CHEBI:15378"/>
        <dbReference type="ChEBI" id="CHEBI:43474"/>
        <dbReference type="ChEBI" id="CHEBI:57945"/>
        <dbReference type="ChEBI" id="CHEBI:64074"/>
        <dbReference type="ChEBI" id="CHEBI:456215"/>
        <dbReference type="ChEBI" id="CHEBI:456216"/>
        <dbReference type="EC" id="4.2.1.136"/>
    </reaction>
</comment>
<dbReference type="PANTHER" id="PTHR12592">
    <property type="entry name" value="ATP-DEPENDENT (S)-NAD(P)H-HYDRATE DEHYDRATASE FAMILY MEMBER"/>
    <property type="match status" value="1"/>
</dbReference>
<feature type="binding site" evidence="17">
    <location>
        <position position="334"/>
    </location>
    <ligand>
        <name>(6S)-NADPHX</name>
        <dbReference type="ChEBI" id="CHEBI:64076"/>
    </ligand>
</feature>
<evidence type="ECO:0000256" key="7">
    <source>
        <dbReference type="ARBA" id="ARBA00022840"/>
    </source>
</evidence>
<evidence type="ECO:0000313" key="22">
    <source>
        <dbReference type="EMBL" id="AEC02162.1"/>
    </source>
</evidence>
<dbReference type="InterPro" id="IPR000631">
    <property type="entry name" value="CARKD"/>
</dbReference>
<feature type="domain" description="YjeF N-terminal" evidence="21">
    <location>
        <begin position="10"/>
        <end position="230"/>
    </location>
</feature>
<dbReference type="EC" id="5.1.99.6" evidence="19"/>
<sequence length="534" mass="56446">MEKAVSAKTMAAIDENSQEQYGIPGIVLMERAGLLAWKILREYINPDMSVVFLAGGGNNGGDALVMAREAFMEGFDKISVIACGSRISPSCATNRGIIHSLGLPFVDIGTEEPGASVEAILREADVIVDGLSGTGLSGPLRGNAATLVSLVASVRKTSREILKETRNVYVCSIDVPSGVGDDVPASAPVMRADRTITMGMMKYALLLPAFREACGELSIVNPGFPPIVLDAAQDVLHVADSEDFSLRPLDLSAYKKNRGHIAVFAGSEHYSGAAGLACMAAFHARCGLVTLYADKNVQPLIARENPSIITRTISSGEIASIPLEAYDAILAGPGWGRGGDREDILAVLLDTASQLVIDADGLHVFASLVKKDSGRAVTHCPLVLTPHPGELKILYDALPSELRKEDISDASPCHYKDILTTMSSYYQAVIIAKSHVTWIADGSRVYVVEGRDPSLGVAGSGDVLAGTCAASMAAHATDESLAASALDAVLVHRNAGRRARETYGWYAAEDIVTVLGNAFDALAEARKGSRGIRR</sequence>
<accession>F4GIM8</accession>
<evidence type="ECO:0000256" key="13">
    <source>
        <dbReference type="ARBA" id="ARBA00023268"/>
    </source>
</evidence>
<comment type="similarity">
    <text evidence="17">Belongs to the NnrD/CARKD family.</text>
</comment>
<comment type="function">
    <text evidence="17">Catalyzes the dehydration of the S-form of NAD(P)HX at the expense of ADP, which is converted to AMP. Together with NAD(P)HX epimerase, which catalyzes the epimerization of the S- and R-forms, the enzyme allows the repair of both epimers of NAD(P)HX, a damaged form of NAD(P)H that is a result of enzymatic or heat-dependent hydration.</text>
</comment>
<dbReference type="STRING" id="760011.Spico_0938"/>
<dbReference type="PANTHER" id="PTHR12592:SF0">
    <property type="entry name" value="ATP-DEPENDENT (S)-NAD(P)H-HYDRATE DEHYDRATASE"/>
    <property type="match status" value="1"/>
</dbReference>
<dbReference type="NCBIfam" id="TIGR00197">
    <property type="entry name" value="yjeF_nterm"/>
    <property type="match status" value="1"/>
</dbReference>
<dbReference type="GO" id="GO:0110051">
    <property type="term" value="P:metabolite repair"/>
    <property type="evidence" value="ECO:0007669"/>
    <property type="project" value="TreeGrafter"/>
</dbReference>
<dbReference type="GO" id="GO:0046872">
    <property type="term" value="F:metal ion binding"/>
    <property type="evidence" value="ECO:0007669"/>
    <property type="project" value="UniProtKB-UniRule"/>
</dbReference>
<evidence type="ECO:0000256" key="17">
    <source>
        <dbReference type="HAMAP-Rule" id="MF_01965"/>
    </source>
</evidence>
<dbReference type="HAMAP" id="MF_01965">
    <property type="entry name" value="NADHX_dehydratase"/>
    <property type="match status" value="1"/>
</dbReference>
<keyword evidence="13" id="KW-0511">Multifunctional enzyme</keyword>
<feature type="binding site" evidence="18">
    <location>
        <position position="59"/>
    </location>
    <ligand>
        <name>K(+)</name>
        <dbReference type="ChEBI" id="CHEBI:29103"/>
    </ligand>
</feature>
<reference evidence="22 23" key="2">
    <citation type="journal article" date="2012" name="Stand. Genomic Sci.">
        <title>Complete genome sequence of the termite hindgut bacterium Spirochaeta coccoides type strain (SPN1(T)), reclassification in the genus Sphaerochaeta as Sphaerochaeta coccoides comb. nov. and emendations of the family Spirochaetaceae and the genus Sphaerochaeta.</title>
        <authorList>
            <person name="Abt B."/>
            <person name="Han C."/>
            <person name="Scheuner C."/>
            <person name="Lu M."/>
            <person name="Lapidus A."/>
            <person name="Nolan M."/>
            <person name="Lucas S."/>
            <person name="Hammon N."/>
            <person name="Deshpande S."/>
            <person name="Cheng J.F."/>
            <person name="Tapia R."/>
            <person name="Goodwin L.A."/>
            <person name="Pitluck S."/>
            <person name="Liolios K."/>
            <person name="Pagani I."/>
            <person name="Ivanova N."/>
            <person name="Mavromatis K."/>
            <person name="Mikhailova N."/>
            <person name="Huntemann M."/>
            <person name="Pati A."/>
            <person name="Chen A."/>
            <person name="Palaniappan K."/>
            <person name="Land M."/>
            <person name="Hauser L."/>
            <person name="Brambilla E.M."/>
            <person name="Rohde M."/>
            <person name="Spring S."/>
            <person name="Gronow S."/>
            <person name="Goker M."/>
            <person name="Woyke T."/>
            <person name="Bristow J."/>
            <person name="Eisen J.A."/>
            <person name="Markowitz V."/>
            <person name="Hugenholtz P."/>
            <person name="Kyrpides N.C."/>
            <person name="Klenk H.P."/>
            <person name="Detter J.C."/>
        </authorList>
    </citation>
    <scope>NUCLEOTIDE SEQUENCE [LARGE SCALE GENOMIC DNA]</scope>
    <source>
        <strain evidence="23">ATCC BAA-1237 / DSM 17374 / SPN1</strain>
    </source>
</reference>
<keyword evidence="7 17" id="KW-0067">ATP-binding</keyword>
<keyword evidence="10 17" id="KW-0520">NAD</keyword>
<comment type="similarity">
    <text evidence="3 19">In the N-terminal section; belongs to the NnrE/AIBP family.</text>
</comment>
<dbReference type="eggNOG" id="COG0062">
    <property type="taxonomic scope" value="Bacteria"/>
</dbReference>
<dbReference type="Pfam" id="PF03853">
    <property type="entry name" value="YjeF_N"/>
    <property type="match status" value="1"/>
</dbReference>
<comment type="function">
    <text evidence="18">Catalyzes the epimerization of the S- and R-forms of NAD(P)HX, a damaged form of NAD(P)H that is a result of enzymatic or heat-dependent hydration. This is a prerequisite for the S-specific NAD(P)H-hydrate dehydratase to allow the repair of both epimers of NAD(P)HX.</text>
</comment>
<evidence type="ECO:0000256" key="9">
    <source>
        <dbReference type="ARBA" id="ARBA00022958"/>
    </source>
</evidence>
<dbReference type="GO" id="GO:0052855">
    <property type="term" value="F:ADP-dependent NAD(P)H-hydrate dehydratase activity"/>
    <property type="evidence" value="ECO:0007669"/>
    <property type="project" value="UniProtKB-UniRule"/>
</dbReference>
<evidence type="ECO:0000256" key="5">
    <source>
        <dbReference type="ARBA" id="ARBA00022723"/>
    </source>
</evidence>
<evidence type="ECO:0000256" key="1">
    <source>
        <dbReference type="ARBA" id="ARBA00000013"/>
    </source>
</evidence>
<comment type="similarity">
    <text evidence="4 19">In the C-terminal section; belongs to the NnrD/CARKD family.</text>
</comment>
<dbReference type="GO" id="GO:0046496">
    <property type="term" value="P:nicotinamide nucleotide metabolic process"/>
    <property type="evidence" value="ECO:0007669"/>
    <property type="project" value="UniProtKB-UniRule"/>
</dbReference>
<evidence type="ECO:0000256" key="2">
    <source>
        <dbReference type="ARBA" id="ARBA00000909"/>
    </source>
</evidence>
<evidence type="ECO:0000256" key="3">
    <source>
        <dbReference type="ARBA" id="ARBA00006001"/>
    </source>
</evidence>